<evidence type="ECO:0000256" key="4">
    <source>
        <dbReference type="ARBA" id="ARBA00022692"/>
    </source>
</evidence>
<evidence type="ECO:0000256" key="3">
    <source>
        <dbReference type="ARBA" id="ARBA00022475"/>
    </source>
</evidence>
<proteinExistence type="inferred from homology"/>
<organism evidence="9 10">
    <name type="scientific">Microbacterium gilvum</name>
    <dbReference type="NCBI Taxonomy" id="1336204"/>
    <lineage>
        <taxon>Bacteria</taxon>
        <taxon>Bacillati</taxon>
        <taxon>Actinomycetota</taxon>
        <taxon>Actinomycetes</taxon>
        <taxon>Micrococcales</taxon>
        <taxon>Microbacteriaceae</taxon>
        <taxon>Microbacterium</taxon>
    </lineage>
</organism>
<comment type="similarity">
    <text evidence="7">Belongs to the binding-protein-dependent transport system permease family.</text>
</comment>
<keyword evidence="3" id="KW-1003">Cell membrane</keyword>
<feature type="transmembrane region" description="Helical" evidence="7">
    <location>
        <begin position="12"/>
        <end position="30"/>
    </location>
</feature>
<dbReference type="PANTHER" id="PTHR43163:SF6">
    <property type="entry name" value="DIPEPTIDE TRANSPORT SYSTEM PERMEASE PROTEIN DPPB-RELATED"/>
    <property type="match status" value="1"/>
</dbReference>
<evidence type="ECO:0000259" key="8">
    <source>
        <dbReference type="PROSITE" id="PS50928"/>
    </source>
</evidence>
<keyword evidence="5 7" id="KW-1133">Transmembrane helix</keyword>
<dbReference type="InterPro" id="IPR035906">
    <property type="entry name" value="MetI-like_sf"/>
</dbReference>
<dbReference type="Pfam" id="PF00528">
    <property type="entry name" value="BPD_transp_1"/>
    <property type="match status" value="1"/>
</dbReference>
<dbReference type="Gene3D" id="1.10.3720.10">
    <property type="entry name" value="MetI-like"/>
    <property type="match status" value="1"/>
</dbReference>
<keyword evidence="4 7" id="KW-0812">Transmembrane</keyword>
<keyword evidence="10" id="KW-1185">Reference proteome</keyword>
<reference evidence="10" key="1">
    <citation type="journal article" date="2019" name="Int. J. Syst. Evol. Microbiol.">
        <title>The Global Catalogue of Microorganisms (GCM) 10K type strain sequencing project: providing services to taxonomists for standard genome sequencing and annotation.</title>
        <authorList>
            <consortium name="The Broad Institute Genomics Platform"/>
            <consortium name="The Broad Institute Genome Sequencing Center for Infectious Disease"/>
            <person name="Wu L."/>
            <person name="Ma J."/>
        </authorList>
    </citation>
    <scope>NUCLEOTIDE SEQUENCE [LARGE SCALE GENOMIC DNA]</scope>
    <source>
        <strain evidence="10">JCM 18537</strain>
    </source>
</reference>
<name>A0ABP9ARB6_9MICO</name>
<evidence type="ECO:0000256" key="5">
    <source>
        <dbReference type="ARBA" id="ARBA00022989"/>
    </source>
</evidence>
<evidence type="ECO:0000313" key="10">
    <source>
        <dbReference type="Proteomes" id="UP001501645"/>
    </source>
</evidence>
<dbReference type="InterPro" id="IPR045621">
    <property type="entry name" value="BPD_transp_1_N"/>
</dbReference>
<evidence type="ECO:0000256" key="6">
    <source>
        <dbReference type="ARBA" id="ARBA00023136"/>
    </source>
</evidence>
<sequence length="314" mass="33178">MIAYIARRIGYALLVVWAAYTATFVLLYVLPADPVSIMLAGTGDATRTSPEERAAIEARFGFDQPVPVQYVTLLGRALTGDLGVSVQTERPVAADIAAALPHTLQLAGLGILFGVLIGAVIAIAANLIRSRVLSNLLFSTPPFVAAVPTFLIALLMLQLFAFHWRLLPSRGNDDASALVLPALTLGIAISATIGQLLAKGIRDTLREPFVDVLRAKGVSRWGIQIGHVLKNAAIPSLTVLALLVGGVFSGAVVIETVYSRVGVGRLLQGAVDTQDIPLVQALVILSAVAYAIVNLVVDLVYPLVDPRIRRVAAA</sequence>
<dbReference type="Pfam" id="PF19300">
    <property type="entry name" value="BPD_transp_1_N"/>
    <property type="match status" value="1"/>
</dbReference>
<comment type="caution">
    <text evidence="9">The sequence shown here is derived from an EMBL/GenBank/DDBJ whole genome shotgun (WGS) entry which is preliminary data.</text>
</comment>
<feature type="domain" description="ABC transmembrane type-1" evidence="8">
    <location>
        <begin position="100"/>
        <end position="301"/>
    </location>
</feature>
<dbReference type="EMBL" id="BAABKO010000007">
    <property type="protein sequence ID" value="GAA4784841.1"/>
    <property type="molecule type" value="Genomic_DNA"/>
</dbReference>
<evidence type="ECO:0000256" key="1">
    <source>
        <dbReference type="ARBA" id="ARBA00004651"/>
    </source>
</evidence>
<feature type="transmembrane region" description="Helical" evidence="7">
    <location>
        <begin position="237"/>
        <end position="258"/>
    </location>
</feature>
<dbReference type="PROSITE" id="PS50928">
    <property type="entry name" value="ABC_TM1"/>
    <property type="match status" value="1"/>
</dbReference>
<gene>
    <name evidence="9" type="ORF">GCM10023351_33100</name>
</gene>
<keyword evidence="2 7" id="KW-0813">Transport</keyword>
<evidence type="ECO:0000313" key="9">
    <source>
        <dbReference type="EMBL" id="GAA4784841.1"/>
    </source>
</evidence>
<dbReference type="Proteomes" id="UP001501645">
    <property type="component" value="Unassembled WGS sequence"/>
</dbReference>
<dbReference type="SUPFAM" id="SSF161098">
    <property type="entry name" value="MetI-like"/>
    <property type="match status" value="1"/>
</dbReference>
<keyword evidence="6 7" id="KW-0472">Membrane</keyword>
<evidence type="ECO:0000256" key="7">
    <source>
        <dbReference type="RuleBase" id="RU363032"/>
    </source>
</evidence>
<dbReference type="PANTHER" id="PTHR43163">
    <property type="entry name" value="DIPEPTIDE TRANSPORT SYSTEM PERMEASE PROTEIN DPPB-RELATED"/>
    <property type="match status" value="1"/>
</dbReference>
<feature type="transmembrane region" description="Helical" evidence="7">
    <location>
        <begin position="106"/>
        <end position="128"/>
    </location>
</feature>
<evidence type="ECO:0000256" key="2">
    <source>
        <dbReference type="ARBA" id="ARBA00022448"/>
    </source>
</evidence>
<feature type="transmembrane region" description="Helical" evidence="7">
    <location>
        <begin position="140"/>
        <end position="164"/>
    </location>
</feature>
<feature type="transmembrane region" description="Helical" evidence="7">
    <location>
        <begin position="278"/>
        <end position="301"/>
    </location>
</feature>
<dbReference type="InterPro" id="IPR000515">
    <property type="entry name" value="MetI-like"/>
</dbReference>
<comment type="subcellular location">
    <subcellularLocation>
        <location evidence="1 7">Cell membrane</location>
        <topology evidence="1 7">Multi-pass membrane protein</topology>
    </subcellularLocation>
</comment>
<feature type="transmembrane region" description="Helical" evidence="7">
    <location>
        <begin position="176"/>
        <end position="198"/>
    </location>
</feature>
<dbReference type="CDD" id="cd06261">
    <property type="entry name" value="TM_PBP2"/>
    <property type="match status" value="1"/>
</dbReference>
<protein>
    <submittedName>
        <fullName evidence="9">ABC transporter permease</fullName>
    </submittedName>
</protein>
<accession>A0ABP9ARB6</accession>
<dbReference type="RefSeq" id="WP_345441807.1">
    <property type="nucleotide sequence ID" value="NZ_BAABKO010000007.1"/>
</dbReference>